<evidence type="ECO:0000313" key="2">
    <source>
        <dbReference type="Proteomes" id="UP000316806"/>
    </source>
</evidence>
<dbReference type="AlphaFoldDB" id="A0A516RH91"/>
<dbReference type="Proteomes" id="UP000316806">
    <property type="component" value="Chromosome"/>
</dbReference>
<evidence type="ECO:0000313" key="1">
    <source>
        <dbReference type="EMBL" id="QDQ15016.1"/>
    </source>
</evidence>
<dbReference type="EMBL" id="CP040916">
    <property type="protein sequence ID" value="QDQ15016.1"/>
    <property type="molecule type" value="Genomic_DNA"/>
</dbReference>
<proteinExistence type="predicted"/>
<reference evidence="1 2" key="1">
    <citation type="journal article" date="2019" name="J. Ind. Microbiol. Biotechnol.">
        <title>The complete genomic sequence of Streptomyces spectabilis NRRL-2792 and identification of secondary metabolite biosynthetic gene clusters.</title>
        <authorList>
            <person name="Sinha A."/>
            <person name="Phillips-Salemka S."/>
            <person name="Niraula T.A."/>
            <person name="Short K.A."/>
            <person name="Niraula N.P."/>
        </authorList>
    </citation>
    <scope>NUCLEOTIDE SEQUENCE [LARGE SCALE GENOMIC DNA]</scope>
    <source>
        <strain evidence="1 2">NRRL 2792</strain>
    </source>
</reference>
<sequence>MVYQTIPSEFLVGTERRLCYFVKGDRVLQFDLDEGKPLGGARGTADTWPGLKDGSHFRIRTQKNMGNATPVRTSAAPSTDLPFTGDDIAAIGFRVDEYDLVSADDWLARDVREYHGKGSYDVTTSDGSVTVAMTVTAVT</sequence>
<name>A0A516RH91_STRST</name>
<dbReference type="RefSeq" id="WP_144322220.1">
    <property type="nucleotide sequence ID" value="NZ_CP040916.1"/>
</dbReference>
<accession>A0A516RH91</accession>
<protein>
    <submittedName>
        <fullName evidence="1">Uncharacterized protein</fullName>
    </submittedName>
</protein>
<organism evidence="1 2">
    <name type="scientific">Streptomyces spectabilis</name>
    <dbReference type="NCBI Taxonomy" id="68270"/>
    <lineage>
        <taxon>Bacteria</taxon>
        <taxon>Bacillati</taxon>
        <taxon>Actinomycetota</taxon>
        <taxon>Actinomycetes</taxon>
        <taxon>Kitasatosporales</taxon>
        <taxon>Streptomycetaceae</taxon>
        <taxon>Streptomyces</taxon>
    </lineage>
</organism>
<gene>
    <name evidence="1" type="ORF">FH965_34415</name>
</gene>